<dbReference type="GO" id="GO:0008408">
    <property type="term" value="F:3'-5' exonuclease activity"/>
    <property type="evidence" value="ECO:0007669"/>
    <property type="project" value="TreeGrafter"/>
</dbReference>
<organism evidence="5 6">
    <name type="scientific">Pelovirga terrestris</name>
    <dbReference type="NCBI Taxonomy" id="2771352"/>
    <lineage>
        <taxon>Bacteria</taxon>
        <taxon>Pseudomonadati</taxon>
        <taxon>Thermodesulfobacteriota</taxon>
        <taxon>Desulfuromonadia</taxon>
        <taxon>Geobacterales</taxon>
        <taxon>Geobacteraceae</taxon>
        <taxon>Pelovirga</taxon>
    </lineage>
</organism>
<evidence type="ECO:0000259" key="4">
    <source>
        <dbReference type="SMART" id="SM00479"/>
    </source>
</evidence>
<dbReference type="RefSeq" id="WP_191153648.1">
    <property type="nucleotide sequence ID" value="NZ_JACWUN010000002.1"/>
</dbReference>
<comment type="function">
    <text evidence="1">DNA polymerase III is a complex, multichain enzyme responsible for most of the replicative synthesis in bacteria. The epsilon subunit contain the editing function and is a proofreading 3'-5' exonuclease.</text>
</comment>
<gene>
    <name evidence="5" type="ORF">ICT70_01640</name>
</gene>
<evidence type="ECO:0000256" key="3">
    <source>
        <dbReference type="SAM" id="Phobius"/>
    </source>
</evidence>
<keyword evidence="6" id="KW-1185">Reference proteome</keyword>
<dbReference type="NCBIfam" id="TIGR00573">
    <property type="entry name" value="dnaq"/>
    <property type="match status" value="1"/>
</dbReference>
<comment type="caution">
    <text evidence="5">The sequence shown here is derived from an EMBL/GenBank/DDBJ whole genome shotgun (WGS) entry which is preliminary data.</text>
</comment>
<dbReference type="Gene3D" id="3.30.420.10">
    <property type="entry name" value="Ribonuclease H-like superfamily/Ribonuclease H"/>
    <property type="match status" value="1"/>
</dbReference>
<dbReference type="InterPro" id="IPR013520">
    <property type="entry name" value="Ribonucl_H"/>
</dbReference>
<name>A0A8J6QVY2_9BACT</name>
<sequence>MKPSFKYWIFLVAIYFAVISIMAASLIGSWASINESQQLALQEMLPKLVPFPLLGSITILFIIGALINLLFNDYIMPILKMAESSRIITTVNPEHRIELKAASKEIEYLAKIINQSADAYAALQKNVDARVASAQAAINEERTRLAALMSELPHGVIVCNGDGQVLLYNQQAQELINNNSGSKQNAQGLLGLGRSIFGILDRDQIAHGLEMLNRCHATGHSKLINNSMMTLRNGACLRVNMAPFFLEQEEKHLISGFVLTLEDMTRQIEADSRRDILIQSLIDEQQKDLEEIRSSITSILAKPQHDPEQLQEYRRVIDRASRALQEKVVEARANYALHLHALSKTENVLAENLLEVISQNISERFDLQIINLAPQGIWLEIDSYSMVQAFSHLAGQLSKHSSLKDVVLTLTINEQQQIEIVISWPGQHADPRLLTNWQQTPLIADTNGKLLSFTDTIEKASGAIDILLDHEKQACGILITLPPVDQECRLAVQSDIEHRPISYEFDLFNRGEEWEELGQTPLRKLTYVVFDTETTGLNPTQGDEIIQLGAIRIVNGNILYREIIDQLIDPQRTVPAESVAIHGIQPHLLKGQPTIDKVLPHFQKFSENSVLVAHNAAFDMRFLQIQEERSGITLTNPVLDTLLLSSIIHPNQGNHSLDDLAKRFNVTIVGRHTALGDSIVTAEVLLKLIPLLEAHEIYTLSDAIAASAQSQYAKVAY</sequence>
<dbReference type="SUPFAM" id="SSF55785">
    <property type="entry name" value="PYP-like sensor domain (PAS domain)"/>
    <property type="match status" value="1"/>
</dbReference>
<dbReference type="PANTHER" id="PTHR30231:SF41">
    <property type="entry name" value="DNA POLYMERASE III SUBUNIT EPSILON"/>
    <property type="match status" value="1"/>
</dbReference>
<evidence type="ECO:0000256" key="2">
    <source>
        <dbReference type="ARBA" id="ARBA00026073"/>
    </source>
</evidence>
<feature type="domain" description="Exonuclease" evidence="4">
    <location>
        <begin position="526"/>
        <end position="694"/>
    </location>
</feature>
<dbReference type="GO" id="GO:0045004">
    <property type="term" value="P:DNA replication proofreading"/>
    <property type="evidence" value="ECO:0007669"/>
    <property type="project" value="TreeGrafter"/>
</dbReference>
<protein>
    <submittedName>
        <fullName evidence="5">DNA polymerase III subunit epsilon</fullName>
    </submittedName>
</protein>
<dbReference type="SUPFAM" id="SSF53098">
    <property type="entry name" value="Ribonuclease H-like"/>
    <property type="match status" value="1"/>
</dbReference>
<dbReference type="FunFam" id="3.30.420.10:FF:000045">
    <property type="entry name" value="3'-5' exonuclease DinG"/>
    <property type="match status" value="1"/>
</dbReference>
<keyword evidence="3" id="KW-0472">Membrane</keyword>
<comment type="subunit">
    <text evidence="2">DNA polymerase III contains a core (composed of alpha, epsilon and theta chains) that associates with a tau subunit. This core dimerizes to form the POLIII' complex. PolIII' associates with the gamma complex (composed of gamma, delta, delta', psi and chi chains) and with the beta chain to form the complete DNA polymerase III complex.</text>
</comment>
<dbReference type="Gene3D" id="3.30.450.20">
    <property type="entry name" value="PAS domain"/>
    <property type="match status" value="1"/>
</dbReference>
<dbReference type="Proteomes" id="UP000632828">
    <property type="component" value="Unassembled WGS sequence"/>
</dbReference>
<evidence type="ECO:0000313" key="6">
    <source>
        <dbReference type="Proteomes" id="UP000632828"/>
    </source>
</evidence>
<feature type="transmembrane region" description="Helical" evidence="3">
    <location>
        <begin position="7"/>
        <end position="31"/>
    </location>
</feature>
<dbReference type="GO" id="GO:0003677">
    <property type="term" value="F:DNA binding"/>
    <property type="evidence" value="ECO:0007669"/>
    <property type="project" value="InterPro"/>
</dbReference>
<dbReference type="InterPro" id="IPR006054">
    <property type="entry name" value="DnaQ"/>
</dbReference>
<dbReference type="AlphaFoldDB" id="A0A8J6QVY2"/>
<dbReference type="EMBL" id="JACWUN010000002">
    <property type="protein sequence ID" value="MBD1399366.1"/>
    <property type="molecule type" value="Genomic_DNA"/>
</dbReference>
<reference evidence="5" key="1">
    <citation type="submission" date="2020-09" db="EMBL/GenBank/DDBJ databases">
        <title>Pelobacter alkaliphilus sp. nov., a novel anaerobic arsenate-reducing bacterium from terrestrial mud volcano.</title>
        <authorList>
            <person name="Khomyakova M.A."/>
            <person name="Merkel A.Y."/>
            <person name="Slobodkin A.I."/>
        </authorList>
    </citation>
    <scope>NUCLEOTIDE SEQUENCE</scope>
    <source>
        <strain evidence="5">M08fum</strain>
    </source>
</reference>
<dbReference type="InterPro" id="IPR036397">
    <property type="entry name" value="RNaseH_sf"/>
</dbReference>
<dbReference type="GO" id="GO:0005829">
    <property type="term" value="C:cytosol"/>
    <property type="evidence" value="ECO:0007669"/>
    <property type="project" value="TreeGrafter"/>
</dbReference>
<keyword evidence="3" id="KW-1133">Transmembrane helix</keyword>
<feature type="transmembrane region" description="Helical" evidence="3">
    <location>
        <begin position="51"/>
        <end position="71"/>
    </location>
</feature>
<dbReference type="Pfam" id="PF00929">
    <property type="entry name" value="RNase_T"/>
    <property type="match status" value="1"/>
</dbReference>
<proteinExistence type="predicted"/>
<dbReference type="InterPro" id="IPR035965">
    <property type="entry name" value="PAS-like_dom_sf"/>
</dbReference>
<evidence type="ECO:0000256" key="1">
    <source>
        <dbReference type="ARBA" id="ARBA00025483"/>
    </source>
</evidence>
<accession>A0A8J6QVY2</accession>
<dbReference type="InterPro" id="IPR012337">
    <property type="entry name" value="RNaseH-like_sf"/>
</dbReference>
<dbReference type="PANTHER" id="PTHR30231">
    <property type="entry name" value="DNA POLYMERASE III SUBUNIT EPSILON"/>
    <property type="match status" value="1"/>
</dbReference>
<dbReference type="CDD" id="cd06127">
    <property type="entry name" value="DEDDh"/>
    <property type="match status" value="1"/>
</dbReference>
<dbReference type="GO" id="GO:0003887">
    <property type="term" value="F:DNA-directed DNA polymerase activity"/>
    <property type="evidence" value="ECO:0007669"/>
    <property type="project" value="InterPro"/>
</dbReference>
<evidence type="ECO:0000313" key="5">
    <source>
        <dbReference type="EMBL" id="MBD1399366.1"/>
    </source>
</evidence>
<keyword evidence="3" id="KW-0812">Transmembrane</keyword>
<dbReference type="SMART" id="SM00479">
    <property type="entry name" value="EXOIII"/>
    <property type="match status" value="1"/>
</dbReference>